<dbReference type="EMBL" id="JACVVK020000205">
    <property type="protein sequence ID" value="KAK7484744.1"/>
    <property type="molecule type" value="Genomic_DNA"/>
</dbReference>
<dbReference type="Proteomes" id="UP001519460">
    <property type="component" value="Unassembled WGS sequence"/>
</dbReference>
<evidence type="ECO:0000313" key="2">
    <source>
        <dbReference type="EMBL" id="KAK7484747.1"/>
    </source>
</evidence>
<sequence length="90" mass="10116">MQVYVKAAVSRAPTENIAVQCIYCFKPGHHHEAATPPASDHFILGSTYSTSAKPPTDDFSLQIHTNTRRVLCLYCHNEKDTDYQKVHLEA</sequence>
<proteinExistence type="predicted"/>
<reference evidence="2" key="3">
    <citation type="submission" date="2023-01" db="EMBL/GenBank/DDBJ databases">
        <authorList>
            <person name="Patra A."/>
        </authorList>
    </citation>
    <scope>NUCLEOTIDE SEQUENCE</scope>
    <source>
        <strain evidence="2">Wonlab-2016</strain>
        <tissue evidence="2">Foot muscle</tissue>
    </source>
</reference>
<organism evidence="2 3">
    <name type="scientific">Batillaria attramentaria</name>
    <dbReference type="NCBI Taxonomy" id="370345"/>
    <lineage>
        <taxon>Eukaryota</taxon>
        <taxon>Metazoa</taxon>
        <taxon>Spiralia</taxon>
        <taxon>Lophotrochozoa</taxon>
        <taxon>Mollusca</taxon>
        <taxon>Gastropoda</taxon>
        <taxon>Caenogastropoda</taxon>
        <taxon>Sorbeoconcha</taxon>
        <taxon>Cerithioidea</taxon>
        <taxon>Batillariidae</taxon>
        <taxon>Batillaria</taxon>
    </lineage>
</organism>
<protein>
    <recommendedName>
        <fullName evidence="4">Doubled CXXCH motif domain-containing protein</fullName>
    </recommendedName>
</protein>
<dbReference type="EMBL" id="JACVVK020000205">
    <property type="protein sequence ID" value="KAK7484747.1"/>
    <property type="molecule type" value="Genomic_DNA"/>
</dbReference>
<reference evidence="2" key="1">
    <citation type="submission" date="2020-09" db="EMBL/GenBank/DDBJ databases">
        <authorList>
            <person name="Won Y."/>
        </authorList>
    </citation>
    <scope>NUCLEOTIDE SEQUENCE</scope>
    <source>
        <strain evidence="2">Wonlab-2016</strain>
        <tissue evidence="2">Foot muscle</tissue>
    </source>
</reference>
<name>A0ABD0KCU3_9CAEN</name>
<comment type="caution">
    <text evidence="2">The sequence shown here is derived from an EMBL/GenBank/DDBJ whole genome shotgun (WGS) entry which is preliminary data.</text>
</comment>
<reference evidence="2 3" key="2">
    <citation type="journal article" date="2023" name="Sci. Data">
        <title>Genome assembly of the Korean intertidal mud-creeper Batillaria attramentaria.</title>
        <authorList>
            <person name="Patra A.K."/>
            <person name="Ho P.T."/>
            <person name="Jun S."/>
            <person name="Lee S.J."/>
            <person name="Kim Y."/>
            <person name="Won Y.J."/>
        </authorList>
    </citation>
    <scope>NUCLEOTIDE SEQUENCE [LARGE SCALE GENOMIC DNA]</scope>
    <source>
        <strain evidence="2">Wonlab-2016</strain>
    </source>
</reference>
<evidence type="ECO:0008006" key="4">
    <source>
        <dbReference type="Google" id="ProtNLM"/>
    </source>
</evidence>
<keyword evidence="3" id="KW-1185">Reference proteome</keyword>
<evidence type="ECO:0000313" key="3">
    <source>
        <dbReference type="Proteomes" id="UP001519460"/>
    </source>
</evidence>
<evidence type="ECO:0000313" key="1">
    <source>
        <dbReference type="EMBL" id="KAK7484744.1"/>
    </source>
</evidence>
<accession>A0ABD0KCU3</accession>
<gene>
    <name evidence="1" type="ORF">BaRGS_00024029</name>
    <name evidence="2" type="ORF">BaRGS_00024032</name>
</gene>
<dbReference type="AlphaFoldDB" id="A0ABD0KCU3"/>